<keyword evidence="4 5" id="KW-0472">Membrane</keyword>
<dbReference type="AlphaFoldDB" id="A0A940DTH6"/>
<keyword evidence="2 5" id="KW-0812">Transmembrane</keyword>
<proteinExistence type="predicted"/>
<dbReference type="EMBL" id="JADILV010000079">
    <property type="protein sequence ID" value="MBO8484560.1"/>
    <property type="molecule type" value="Genomic_DNA"/>
</dbReference>
<dbReference type="InterPro" id="IPR020846">
    <property type="entry name" value="MFS_dom"/>
</dbReference>
<accession>A0A940DTH6</accession>
<dbReference type="Proteomes" id="UP000725002">
    <property type="component" value="Unassembled WGS sequence"/>
</dbReference>
<dbReference type="InterPro" id="IPR036259">
    <property type="entry name" value="MFS_trans_sf"/>
</dbReference>
<keyword evidence="3 5" id="KW-1133">Transmembrane helix</keyword>
<feature type="transmembrane region" description="Helical" evidence="5">
    <location>
        <begin position="346"/>
        <end position="370"/>
    </location>
</feature>
<dbReference type="Gene3D" id="1.20.1250.20">
    <property type="entry name" value="MFS general substrate transporter like domains"/>
    <property type="match status" value="2"/>
</dbReference>
<feature type="transmembrane region" description="Helical" evidence="5">
    <location>
        <begin position="31"/>
        <end position="51"/>
    </location>
</feature>
<feature type="transmembrane region" description="Helical" evidence="5">
    <location>
        <begin position="71"/>
        <end position="90"/>
    </location>
</feature>
<dbReference type="GO" id="GO:0035435">
    <property type="term" value="P:phosphate ion transmembrane transport"/>
    <property type="evidence" value="ECO:0007669"/>
    <property type="project" value="TreeGrafter"/>
</dbReference>
<dbReference type="PANTHER" id="PTHR43826">
    <property type="entry name" value="GLUCOSE-6-PHOSPHATE EXCHANGER SLC37A4"/>
    <property type="match status" value="1"/>
</dbReference>
<sequence>MNILKFFSVSPASEQLSDPGEIKSRYTRLRWSFFLSATFGYGLYYVCRLSLNVIKKPIVDAGVLSEAELGMIGSGLFITYAVGKLTNGFLADRSNIRRFMSAGLLITALINLILGFSTSFAVFMVLWAINGWSQSMGAAPCVVGLSRWFGNKERGTFYGLWSSSHNIGEAITFIVTAAIVAALGWQWGFRGAAVLGFLGFLIVAVFMRDTPQSCGLPPVSVYKKDQTAEALKTEESDGKTVGQYQKEVLKNPAVWMLALASAFMYISRYAVNSWGIFFLEADKGYTNLEASSVISISSVCGIVGTVASGFVSDRFFGGRRNVPALIFGLMNILGLTLFLFGPEDCFWLDAVSMVIFGLAIGALICFLGGLMAVDIVSKKASGAALGVVGIASYVGAALQDLISGFTIQSGKSIGDGTALYDFSIVSWFWIGAAVLSVLCTLTVWNAKAK</sequence>
<dbReference type="PROSITE" id="PS50850">
    <property type="entry name" value="MFS"/>
    <property type="match status" value="1"/>
</dbReference>
<organism evidence="7 8">
    <name type="scientific">Candidatus Cryptobacteroides avicola</name>
    <dbReference type="NCBI Taxonomy" id="2840757"/>
    <lineage>
        <taxon>Bacteria</taxon>
        <taxon>Pseudomonadati</taxon>
        <taxon>Bacteroidota</taxon>
        <taxon>Bacteroidia</taxon>
        <taxon>Bacteroidales</taxon>
        <taxon>Candidatus Cryptobacteroides</taxon>
    </lineage>
</organism>
<feature type="transmembrane region" description="Helical" evidence="5">
    <location>
        <begin position="382"/>
        <end position="402"/>
    </location>
</feature>
<evidence type="ECO:0000256" key="3">
    <source>
        <dbReference type="ARBA" id="ARBA00022989"/>
    </source>
</evidence>
<evidence type="ECO:0000313" key="7">
    <source>
        <dbReference type="EMBL" id="MBO8484560.1"/>
    </source>
</evidence>
<evidence type="ECO:0000259" key="6">
    <source>
        <dbReference type="PROSITE" id="PS50850"/>
    </source>
</evidence>
<feature type="transmembrane region" description="Helical" evidence="5">
    <location>
        <begin position="422"/>
        <end position="444"/>
    </location>
</feature>
<feature type="transmembrane region" description="Helical" evidence="5">
    <location>
        <begin position="253"/>
        <end position="271"/>
    </location>
</feature>
<reference evidence="7" key="2">
    <citation type="journal article" date="2021" name="PeerJ">
        <title>Extensive microbial diversity within the chicken gut microbiome revealed by metagenomics and culture.</title>
        <authorList>
            <person name="Gilroy R."/>
            <person name="Ravi A."/>
            <person name="Getino M."/>
            <person name="Pursley I."/>
            <person name="Horton D.L."/>
            <person name="Alikhan N.F."/>
            <person name="Baker D."/>
            <person name="Gharbi K."/>
            <person name="Hall N."/>
            <person name="Watson M."/>
            <person name="Adriaenssens E.M."/>
            <person name="Foster-Nyarko E."/>
            <person name="Jarju S."/>
            <person name="Secka A."/>
            <person name="Antonio M."/>
            <person name="Oren A."/>
            <person name="Chaudhuri R.R."/>
            <person name="La Ragione R."/>
            <person name="Hildebrand F."/>
            <person name="Pallen M.J."/>
        </authorList>
    </citation>
    <scope>NUCLEOTIDE SEQUENCE</scope>
    <source>
        <strain evidence="7">G3-8215</strain>
    </source>
</reference>
<evidence type="ECO:0000256" key="4">
    <source>
        <dbReference type="ARBA" id="ARBA00023136"/>
    </source>
</evidence>
<feature type="transmembrane region" description="Helical" evidence="5">
    <location>
        <begin position="291"/>
        <end position="310"/>
    </location>
</feature>
<dbReference type="CDD" id="cd17312">
    <property type="entry name" value="MFS_OPA_SLC37"/>
    <property type="match status" value="1"/>
</dbReference>
<evidence type="ECO:0000256" key="5">
    <source>
        <dbReference type="SAM" id="Phobius"/>
    </source>
</evidence>
<dbReference type="GO" id="GO:0061513">
    <property type="term" value="F:glucose 6-phosphate:phosphate antiporter activity"/>
    <property type="evidence" value="ECO:0007669"/>
    <property type="project" value="TreeGrafter"/>
</dbReference>
<dbReference type="PANTHER" id="PTHR43826:SF7">
    <property type="entry name" value="PROTEIN UHPC, PUTATIVE-RELATED"/>
    <property type="match status" value="1"/>
</dbReference>
<dbReference type="GO" id="GO:0012505">
    <property type="term" value="C:endomembrane system"/>
    <property type="evidence" value="ECO:0007669"/>
    <property type="project" value="UniProtKB-SubCell"/>
</dbReference>
<comment type="caution">
    <text evidence="7">The sequence shown here is derived from an EMBL/GenBank/DDBJ whole genome shotgun (WGS) entry which is preliminary data.</text>
</comment>
<dbReference type="Pfam" id="PF07690">
    <property type="entry name" value="MFS_1"/>
    <property type="match status" value="1"/>
</dbReference>
<feature type="transmembrane region" description="Helical" evidence="5">
    <location>
        <begin position="322"/>
        <end position="340"/>
    </location>
</feature>
<dbReference type="InterPro" id="IPR000849">
    <property type="entry name" value="Sugar_P_transporter"/>
</dbReference>
<dbReference type="GO" id="GO:0005886">
    <property type="term" value="C:plasma membrane"/>
    <property type="evidence" value="ECO:0007669"/>
    <property type="project" value="TreeGrafter"/>
</dbReference>
<reference evidence="7" key="1">
    <citation type="submission" date="2020-10" db="EMBL/GenBank/DDBJ databases">
        <authorList>
            <person name="Gilroy R."/>
        </authorList>
    </citation>
    <scope>NUCLEOTIDE SEQUENCE</scope>
    <source>
        <strain evidence="7">G3-8215</strain>
    </source>
</reference>
<gene>
    <name evidence="7" type="ORF">IAB75_10695</name>
</gene>
<feature type="domain" description="Major facilitator superfamily (MFS) profile" evidence="6">
    <location>
        <begin position="33"/>
        <end position="449"/>
    </location>
</feature>
<evidence type="ECO:0000256" key="1">
    <source>
        <dbReference type="ARBA" id="ARBA00004127"/>
    </source>
</evidence>
<feature type="transmembrane region" description="Helical" evidence="5">
    <location>
        <begin position="187"/>
        <end position="207"/>
    </location>
</feature>
<feature type="transmembrane region" description="Helical" evidence="5">
    <location>
        <begin position="102"/>
        <end position="126"/>
    </location>
</feature>
<dbReference type="PIRSF" id="PIRSF002808">
    <property type="entry name" value="Hexose_phosphate_transp"/>
    <property type="match status" value="1"/>
</dbReference>
<dbReference type="InterPro" id="IPR051337">
    <property type="entry name" value="OPA_Antiporter"/>
</dbReference>
<dbReference type="InterPro" id="IPR011701">
    <property type="entry name" value="MFS"/>
</dbReference>
<feature type="transmembrane region" description="Helical" evidence="5">
    <location>
        <begin position="157"/>
        <end position="181"/>
    </location>
</feature>
<evidence type="ECO:0000256" key="2">
    <source>
        <dbReference type="ARBA" id="ARBA00022692"/>
    </source>
</evidence>
<name>A0A940DTH6_9BACT</name>
<evidence type="ECO:0000313" key="8">
    <source>
        <dbReference type="Proteomes" id="UP000725002"/>
    </source>
</evidence>
<protein>
    <submittedName>
        <fullName evidence="7">MFS transporter</fullName>
    </submittedName>
</protein>
<dbReference type="SUPFAM" id="SSF103473">
    <property type="entry name" value="MFS general substrate transporter"/>
    <property type="match status" value="1"/>
</dbReference>
<feature type="transmembrane region" description="Helical" evidence="5">
    <location>
        <begin position="132"/>
        <end position="150"/>
    </location>
</feature>
<comment type="subcellular location">
    <subcellularLocation>
        <location evidence="1">Endomembrane system</location>
        <topology evidence="1">Multi-pass membrane protein</topology>
    </subcellularLocation>
</comment>